<sequence>MPTYPDPRTPDHDPAVEALLQGAVDLHCHSGPAVMPRTLDHHDQMLEADAAGFRAVVFKDHYYLGSPACLMLEKLVPEAKVRLFSGIVLNNAHGGINPHAVHHAVTFGAKIIWMPTLSAKNHIDKLSSEASGFPKVEGAPDPIPVTVLDADGRLTDATKEVLDLIAMGDIILAGGHLGVHELFPLFEEAKARGVTKMIVNHPTYLIGCSDEDIRGLVAMGVKMEHSITQFIQGRGQKLEAEDALHLVKVAGPENTLFCSDLGLKGANRPVDGYRILIGDLLKLQVSQADIRTMFGDNAAALLNLQ</sequence>
<dbReference type="Pfam" id="PF19799">
    <property type="entry name" value="DUF6282"/>
    <property type="match status" value="1"/>
</dbReference>
<reference evidence="1" key="1">
    <citation type="submission" date="2023-03" db="EMBL/GenBank/DDBJ databases">
        <title>Multiphase analysis and comparison of six strains from genera Psychromarinibacter, Lutimaribacter, and Maritimibacter, including a novel species: Psychromarinibacter sediminicola sp. nov.</title>
        <authorList>
            <person name="Wang Y.-H."/>
            <person name="Ye M.-Q."/>
            <person name="Du Z.-J."/>
        </authorList>
    </citation>
    <scope>NUCLEOTIDE SEQUENCE</scope>
    <source>
        <strain evidence="1">C21-152</strain>
    </source>
</reference>
<dbReference type="AlphaFoldDB" id="A0AAE3TA85"/>
<dbReference type="EMBL" id="JARGYC010000033">
    <property type="protein sequence ID" value="MDF0601734.1"/>
    <property type="molecule type" value="Genomic_DNA"/>
</dbReference>
<protein>
    <submittedName>
        <fullName evidence="1">DUF6282 family protein</fullName>
    </submittedName>
</protein>
<comment type="caution">
    <text evidence="1">The sequence shown here is derived from an EMBL/GenBank/DDBJ whole genome shotgun (WGS) entry which is preliminary data.</text>
</comment>
<evidence type="ECO:0000313" key="1">
    <source>
        <dbReference type="EMBL" id="MDF0601734.1"/>
    </source>
</evidence>
<proteinExistence type="predicted"/>
<name>A0AAE3TA85_9RHOB</name>
<gene>
    <name evidence="1" type="ORF">P1J78_13395</name>
</gene>
<evidence type="ECO:0000313" key="2">
    <source>
        <dbReference type="Proteomes" id="UP001220964"/>
    </source>
</evidence>
<keyword evidence="2" id="KW-1185">Reference proteome</keyword>
<dbReference type="InterPro" id="IPR032466">
    <property type="entry name" value="Metal_Hydrolase"/>
</dbReference>
<dbReference type="InterPro" id="IPR046249">
    <property type="entry name" value="DUF6282"/>
</dbReference>
<dbReference type="Proteomes" id="UP001220964">
    <property type="component" value="Unassembled WGS sequence"/>
</dbReference>
<accession>A0AAE3TA85</accession>
<dbReference type="SUPFAM" id="SSF51556">
    <property type="entry name" value="Metallo-dependent hydrolases"/>
    <property type="match status" value="1"/>
</dbReference>
<organism evidence="1 2">
    <name type="scientific">Psychromarinibacter sediminicola</name>
    <dbReference type="NCBI Taxonomy" id="3033385"/>
    <lineage>
        <taxon>Bacteria</taxon>
        <taxon>Pseudomonadati</taxon>
        <taxon>Pseudomonadota</taxon>
        <taxon>Alphaproteobacteria</taxon>
        <taxon>Rhodobacterales</taxon>
        <taxon>Paracoccaceae</taxon>
        <taxon>Psychromarinibacter</taxon>
    </lineage>
</organism>